<evidence type="ECO:0000313" key="2">
    <source>
        <dbReference type="Proteomes" id="UP001519460"/>
    </source>
</evidence>
<dbReference type="AlphaFoldDB" id="A0ABD0JBL2"/>
<reference evidence="1 2" key="1">
    <citation type="journal article" date="2023" name="Sci. Data">
        <title>Genome assembly of the Korean intertidal mud-creeper Batillaria attramentaria.</title>
        <authorList>
            <person name="Patra A.K."/>
            <person name="Ho P.T."/>
            <person name="Jun S."/>
            <person name="Lee S.J."/>
            <person name="Kim Y."/>
            <person name="Won Y.J."/>
        </authorList>
    </citation>
    <scope>NUCLEOTIDE SEQUENCE [LARGE SCALE GENOMIC DNA]</scope>
    <source>
        <strain evidence="1">Wonlab-2016</strain>
    </source>
</reference>
<sequence>MAVSPRLVNQPTDRLNCLSSPQRLPRAQTAHHQHGPRIATILLTVERAPPTTTAKLEPAMGTTVLSVVTPTTDATASVKHKSATTWTSRTSCLP</sequence>
<dbReference type="Proteomes" id="UP001519460">
    <property type="component" value="Unassembled WGS sequence"/>
</dbReference>
<accession>A0ABD0JBL2</accession>
<name>A0ABD0JBL2_9CAEN</name>
<gene>
    <name evidence="1" type="ORF">BaRGS_00036361</name>
</gene>
<dbReference type="EMBL" id="JACVVK020000510">
    <property type="protein sequence ID" value="KAK7469632.1"/>
    <property type="molecule type" value="Genomic_DNA"/>
</dbReference>
<evidence type="ECO:0000313" key="1">
    <source>
        <dbReference type="EMBL" id="KAK7469632.1"/>
    </source>
</evidence>
<protein>
    <submittedName>
        <fullName evidence="1">Uncharacterized protein</fullName>
    </submittedName>
</protein>
<comment type="caution">
    <text evidence="1">The sequence shown here is derived from an EMBL/GenBank/DDBJ whole genome shotgun (WGS) entry which is preliminary data.</text>
</comment>
<organism evidence="1 2">
    <name type="scientific">Batillaria attramentaria</name>
    <dbReference type="NCBI Taxonomy" id="370345"/>
    <lineage>
        <taxon>Eukaryota</taxon>
        <taxon>Metazoa</taxon>
        <taxon>Spiralia</taxon>
        <taxon>Lophotrochozoa</taxon>
        <taxon>Mollusca</taxon>
        <taxon>Gastropoda</taxon>
        <taxon>Caenogastropoda</taxon>
        <taxon>Sorbeoconcha</taxon>
        <taxon>Cerithioidea</taxon>
        <taxon>Batillariidae</taxon>
        <taxon>Batillaria</taxon>
    </lineage>
</organism>
<keyword evidence="2" id="KW-1185">Reference proteome</keyword>
<proteinExistence type="predicted"/>